<dbReference type="InterPro" id="IPR036737">
    <property type="entry name" value="OmpA-like_sf"/>
</dbReference>
<proteinExistence type="predicted"/>
<accession>A0ABS9KY37</accession>
<dbReference type="RefSeq" id="WP_237875852.1">
    <property type="nucleotide sequence ID" value="NZ_JAKLTR010000019.1"/>
</dbReference>
<protein>
    <submittedName>
        <fullName evidence="7">OmpA family protein</fullName>
    </submittedName>
</protein>
<feature type="domain" description="OmpA-like" evidence="6">
    <location>
        <begin position="253"/>
        <end position="371"/>
    </location>
</feature>
<gene>
    <name evidence="7" type="ORF">LZZ85_23400</name>
</gene>
<keyword evidence="3" id="KW-0998">Cell outer membrane</keyword>
<dbReference type="PANTHER" id="PTHR30329:SF21">
    <property type="entry name" value="LIPOPROTEIN YIAD-RELATED"/>
    <property type="match status" value="1"/>
</dbReference>
<dbReference type="InterPro" id="IPR006665">
    <property type="entry name" value="OmpA-like"/>
</dbReference>
<evidence type="ECO:0000256" key="3">
    <source>
        <dbReference type="ARBA" id="ARBA00023237"/>
    </source>
</evidence>
<dbReference type="Proteomes" id="UP001165367">
    <property type="component" value="Unassembled WGS sequence"/>
</dbReference>
<dbReference type="PROSITE" id="PS51123">
    <property type="entry name" value="OMPA_2"/>
    <property type="match status" value="1"/>
</dbReference>
<organism evidence="7 8">
    <name type="scientific">Terrimonas ginsenosidimutans</name>
    <dbReference type="NCBI Taxonomy" id="2908004"/>
    <lineage>
        <taxon>Bacteria</taxon>
        <taxon>Pseudomonadati</taxon>
        <taxon>Bacteroidota</taxon>
        <taxon>Chitinophagia</taxon>
        <taxon>Chitinophagales</taxon>
        <taxon>Chitinophagaceae</taxon>
        <taxon>Terrimonas</taxon>
    </lineage>
</organism>
<dbReference type="PRINTS" id="PR01021">
    <property type="entry name" value="OMPADOMAIN"/>
</dbReference>
<evidence type="ECO:0000256" key="1">
    <source>
        <dbReference type="ARBA" id="ARBA00004442"/>
    </source>
</evidence>
<dbReference type="EMBL" id="JAKLTR010000019">
    <property type="protein sequence ID" value="MCG2617262.1"/>
    <property type="molecule type" value="Genomic_DNA"/>
</dbReference>
<evidence type="ECO:0000259" key="6">
    <source>
        <dbReference type="PROSITE" id="PS51123"/>
    </source>
</evidence>
<dbReference type="Gene3D" id="2.60.120.260">
    <property type="entry name" value="Galactose-binding domain-like"/>
    <property type="match status" value="1"/>
</dbReference>
<keyword evidence="8" id="KW-1185">Reference proteome</keyword>
<dbReference type="InterPro" id="IPR050330">
    <property type="entry name" value="Bact_OuterMem_StrucFunc"/>
</dbReference>
<name>A0ABS9KY37_9BACT</name>
<evidence type="ECO:0000313" key="8">
    <source>
        <dbReference type="Proteomes" id="UP001165367"/>
    </source>
</evidence>
<evidence type="ECO:0000256" key="5">
    <source>
        <dbReference type="SAM" id="SignalP"/>
    </source>
</evidence>
<keyword evidence="2 4" id="KW-0472">Membrane</keyword>
<comment type="subcellular location">
    <subcellularLocation>
        <location evidence="1">Cell outer membrane</location>
    </subcellularLocation>
</comment>
<reference evidence="7" key="1">
    <citation type="submission" date="2022-01" db="EMBL/GenBank/DDBJ databases">
        <authorList>
            <person name="Jo J.-H."/>
            <person name="Im W.-T."/>
        </authorList>
    </citation>
    <scope>NUCLEOTIDE SEQUENCE</scope>
    <source>
        <strain evidence="7">NA20</strain>
    </source>
</reference>
<sequence length="372" mass="42548">MRMSCFLWMMLLARNAISQNLLANGGMEDINICTEYTKECAPEAWMSSASGFVNFFRDAKRAHSGLNCMAIEAAHFQKKYNRTFLRSRLICGLRKGSKYQLEFYVKSIHPILDSVGILFTASDPFLGKAYMSERKPDLLLGAAVQKNAFTDTAWHRVKLIYEAKGNEAYFLVGYFARNDYKGERLKELENQYFIFVDDFSLVPLDPNEHLCSDWKQAVEDIYGEDERHELLEKKRKYYRNIPPPVPELQRNTYTVIDTLILPDILFESGKAKLQQVSFAVLDSIAKRVAGKTVDSLVLKGHTDNTGTPAFNADLSISRARVVADYIAPRISTRRIPVFVYGLSDQQPVADNRQPAGRQKNRRVEILVYVREQ</sequence>
<dbReference type="CDD" id="cd07185">
    <property type="entry name" value="OmpA_C-like"/>
    <property type="match status" value="1"/>
</dbReference>
<dbReference type="Pfam" id="PF00691">
    <property type="entry name" value="OmpA"/>
    <property type="match status" value="1"/>
</dbReference>
<keyword evidence="5" id="KW-0732">Signal</keyword>
<feature type="signal peptide" evidence="5">
    <location>
        <begin position="1"/>
        <end position="23"/>
    </location>
</feature>
<evidence type="ECO:0000313" key="7">
    <source>
        <dbReference type="EMBL" id="MCG2617262.1"/>
    </source>
</evidence>
<dbReference type="SUPFAM" id="SSF103088">
    <property type="entry name" value="OmpA-like"/>
    <property type="match status" value="1"/>
</dbReference>
<dbReference type="Gene3D" id="3.30.1330.60">
    <property type="entry name" value="OmpA-like domain"/>
    <property type="match status" value="1"/>
</dbReference>
<evidence type="ECO:0000256" key="2">
    <source>
        <dbReference type="ARBA" id="ARBA00023136"/>
    </source>
</evidence>
<feature type="chain" id="PRO_5045052578" evidence="5">
    <location>
        <begin position="24"/>
        <end position="372"/>
    </location>
</feature>
<evidence type="ECO:0000256" key="4">
    <source>
        <dbReference type="PROSITE-ProRule" id="PRU00473"/>
    </source>
</evidence>
<comment type="caution">
    <text evidence="7">The sequence shown here is derived from an EMBL/GenBank/DDBJ whole genome shotgun (WGS) entry which is preliminary data.</text>
</comment>
<dbReference type="PANTHER" id="PTHR30329">
    <property type="entry name" value="STATOR ELEMENT OF FLAGELLAR MOTOR COMPLEX"/>
    <property type="match status" value="1"/>
</dbReference>
<dbReference type="InterPro" id="IPR006664">
    <property type="entry name" value="OMP_bac"/>
</dbReference>